<dbReference type="AlphaFoldDB" id="A0A1F5EKM8"/>
<keyword evidence="1" id="KW-1133">Transmembrane helix</keyword>
<evidence type="ECO:0000313" key="3">
    <source>
        <dbReference type="Proteomes" id="UP000185891"/>
    </source>
</evidence>
<name>A0A1F5EKM8_9BACT</name>
<comment type="caution">
    <text evidence="2">The sequence shown here is derived from an EMBL/GenBank/DDBJ whole genome shotgun (WGS) entry which is preliminary data.</text>
</comment>
<dbReference type="Proteomes" id="UP000185891">
    <property type="component" value="Unassembled WGS sequence"/>
</dbReference>
<evidence type="ECO:0008006" key="4">
    <source>
        <dbReference type="Google" id="ProtNLM"/>
    </source>
</evidence>
<organism evidence="2 3">
    <name type="scientific">Candidatus Campbellbacteria bacterium RIFCSPHIGHO2_12_FULL_35_10</name>
    <dbReference type="NCBI Taxonomy" id="1797578"/>
    <lineage>
        <taxon>Bacteria</taxon>
        <taxon>Candidatus Campbelliibacteriota</taxon>
    </lineage>
</organism>
<evidence type="ECO:0000313" key="2">
    <source>
        <dbReference type="EMBL" id="OGD67972.1"/>
    </source>
</evidence>
<feature type="transmembrane region" description="Helical" evidence="1">
    <location>
        <begin position="13"/>
        <end position="34"/>
    </location>
</feature>
<gene>
    <name evidence="2" type="ORF">A3E89_00995</name>
</gene>
<feature type="transmembrane region" description="Helical" evidence="1">
    <location>
        <begin position="93"/>
        <end position="115"/>
    </location>
</feature>
<accession>A0A1F5EKM8</accession>
<sequence length="235" mass="26457">MGNNTIQTTQNKFGFYASISTVVLTIVTFAIAILTPPLSGPFCQSNCFAYPFLDIASRFPRDYIWMYPAILLMLSYIILSVCIHYFAPAEKKIYSHIGLVFALISATILIADYFLQLSVIQPSLLNGETDGIAVLTQYNPHGIFIALEDLGYLLMSFSFLFMALVFSGSQLEKSIRMVFMSGFVLTILSLILISFLYGIHREYFFEVISISINWLVFIVSGILLSRLFKKINQVA</sequence>
<feature type="transmembrane region" description="Helical" evidence="1">
    <location>
        <begin position="64"/>
        <end position="86"/>
    </location>
</feature>
<feature type="transmembrane region" description="Helical" evidence="1">
    <location>
        <begin position="203"/>
        <end position="224"/>
    </location>
</feature>
<feature type="transmembrane region" description="Helical" evidence="1">
    <location>
        <begin position="178"/>
        <end position="197"/>
    </location>
</feature>
<keyword evidence="1" id="KW-0472">Membrane</keyword>
<keyword evidence="1" id="KW-0812">Transmembrane</keyword>
<protein>
    <recommendedName>
        <fullName evidence="4">DUF998 domain-containing protein</fullName>
    </recommendedName>
</protein>
<proteinExistence type="predicted"/>
<reference evidence="2 3" key="1">
    <citation type="journal article" date="2016" name="Nat. Commun.">
        <title>Thousands of microbial genomes shed light on interconnected biogeochemical processes in an aquifer system.</title>
        <authorList>
            <person name="Anantharaman K."/>
            <person name="Brown C.T."/>
            <person name="Hug L.A."/>
            <person name="Sharon I."/>
            <person name="Castelle C.J."/>
            <person name="Probst A.J."/>
            <person name="Thomas B.C."/>
            <person name="Singh A."/>
            <person name="Wilkins M.J."/>
            <person name="Karaoz U."/>
            <person name="Brodie E.L."/>
            <person name="Williams K.H."/>
            <person name="Hubbard S.S."/>
            <person name="Banfield J.F."/>
        </authorList>
    </citation>
    <scope>NUCLEOTIDE SEQUENCE [LARGE SCALE GENOMIC DNA]</scope>
</reference>
<dbReference type="EMBL" id="MFAA01000046">
    <property type="protein sequence ID" value="OGD67972.1"/>
    <property type="molecule type" value="Genomic_DNA"/>
</dbReference>
<feature type="transmembrane region" description="Helical" evidence="1">
    <location>
        <begin position="143"/>
        <end position="166"/>
    </location>
</feature>
<evidence type="ECO:0000256" key="1">
    <source>
        <dbReference type="SAM" id="Phobius"/>
    </source>
</evidence>